<comment type="subcellular location">
    <subcellularLocation>
        <location evidence="1">Membrane</location>
        <topology evidence="1">Multi-pass membrane protein</topology>
    </subcellularLocation>
</comment>
<dbReference type="SMART" id="SM00116">
    <property type="entry name" value="CBS"/>
    <property type="match status" value="2"/>
</dbReference>
<keyword evidence="2" id="KW-0813">Transport</keyword>
<evidence type="ECO:0000313" key="14">
    <source>
        <dbReference type="Proteomes" id="UP000541421"/>
    </source>
</evidence>
<evidence type="ECO:0000259" key="12">
    <source>
        <dbReference type="PROSITE" id="PS51371"/>
    </source>
</evidence>
<dbReference type="AlphaFoldDB" id="A0A7Y4L8E6"/>
<keyword evidence="9" id="KW-0407">Ion channel</keyword>
<dbReference type="Pfam" id="PF00654">
    <property type="entry name" value="Voltage_CLC"/>
    <property type="match status" value="1"/>
</dbReference>
<dbReference type="SUPFAM" id="SSF81340">
    <property type="entry name" value="Clc chloride channel"/>
    <property type="match status" value="1"/>
</dbReference>
<feature type="domain" description="CBS" evidence="12">
    <location>
        <begin position="457"/>
        <end position="513"/>
    </location>
</feature>
<evidence type="ECO:0000256" key="9">
    <source>
        <dbReference type="ARBA" id="ARBA00023303"/>
    </source>
</evidence>
<dbReference type="EMBL" id="JABGBO010000002">
    <property type="protein sequence ID" value="NOL48890.1"/>
    <property type="molecule type" value="Genomic_DNA"/>
</dbReference>
<dbReference type="Gene3D" id="3.10.580.10">
    <property type="entry name" value="CBS-domain"/>
    <property type="match status" value="1"/>
</dbReference>
<dbReference type="PANTHER" id="PTHR43427">
    <property type="entry name" value="CHLORIDE CHANNEL PROTEIN CLC-E"/>
    <property type="match status" value="1"/>
</dbReference>
<evidence type="ECO:0000256" key="7">
    <source>
        <dbReference type="ARBA" id="ARBA00023173"/>
    </source>
</evidence>
<dbReference type="GO" id="GO:0005886">
    <property type="term" value="C:plasma membrane"/>
    <property type="evidence" value="ECO:0007669"/>
    <property type="project" value="TreeGrafter"/>
</dbReference>
<evidence type="ECO:0000256" key="1">
    <source>
        <dbReference type="ARBA" id="ARBA00004141"/>
    </source>
</evidence>
<evidence type="ECO:0000256" key="8">
    <source>
        <dbReference type="ARBA" id="ARBA00023214"/>
    </source>
</evidence>
<dbReference type="Gene3D" id="1.10.3080.10">
    <property type="entry name" value="Clc chloride channel"/>
    <property type="match status" value="1"/>
</dbReference>
<dbReference type="InterPro" id="IPR014743">
    <property type="entry name" value="Cl-channel_core"/>
</dbReference>
<feature type="transmembrane region" description="Helical" evidence="11">
    <location>
        <begin position="78"/>
        <end position="95"/>
    </location>
</feature>
<reference evidence="13 14" key="1">
    <citation type="submission" date="2020-05" db="EMBL/GenBank/DDBJ databases">
        <authorList>
            <person name="Niu N."/>
        </authorList>
    </citation>
    <scope>NUCLEOTIDE SEQUENCE [LARGE SCALE GENOMIC DNA]</scope>
    <source>
        <strain evidence="13 14">LMG10982</strain>
    </source>
</reference>
<sequence>MLNLFRHCFQQLRTYLTARSKRLFSQTAILIWAAILGFTGALTTISFHELIKLIQTIHSGHSGDVVDIARSWSVAEKLIIPTLSGVIAGFCLYLASRIKVDANSDYMEAVAIGNGRLSLRQGLLRIVSALCVSATGWSLGREGPIIHWAAMSGSVVGRFFRLEPRHMRLLVACGAAAGVSAAYFAPIAGALFVAEIVLGSMATQVLVPLLTSSAISYITIQSLGYRSWLYEIPSIDIVGHKYIVLSLVVGAVSGIAAPLFLRYLDKMKQLFSALKLPEPISLALGGFLLGCLFLVNPWVAGKGDTLIHSYIVQTWSLSGVFIILSLNILSTGFSVGSGAVGGVITPVMLVGASVALLIVKTVGLWSPEAEIYTHLFILVGMGAFLGAATSAPILAVVLIVEMSHSFNVIAPLILATVLSYYISRKVTNKAMFAVVEHRDKSDEVRVALSKLKIKSLINPATTVLTPQHTMNDVVNMFAEHSARYIYIVNDQQEFLGVISVQDMTRALVSQKDLQQPIPPDLLERTYIEPLNIAMSLDQAQDRFVNFTGERLPMVDLQNPPHLVGVVYKSDVLRKFSELKRIMDESSQAAADIRLS</sequence>
<dbReference type="InterPro" id="IPR000644">
    <property type="entry name" value="CBS_dom"/>
</dbReference>
<dbReference type="Pfam" id="PF00571">
    <property type="entry name" value="CBS"/>
    <property type="match status" value="1"/>
</dbReference>
<organism evidence="13 14">
    <name type="scientific">Pelistega europaea</name>
    <dbReference type="NCBI Taxonomy" id="106147"/>
    <lineage>
        <taxon>Bacteria</taxon>
        <taxon>Pseudomonadati</taxon>
        <taxon>Pseudomonadota</taxon>
        <taxon>Betaproteobacteria</taxon>
        <taxon>Burkholderiales</taxon>
        <taxon>Alcaligenaceae</taxon>
        <taxon>Pelistega</taxon>
    </lineage>
</organism>
<evidence type="ECO:0000256" key="11">
    <source>
        <dbReference type="SAM" id="Phobius"/>
    </source>
</evidence>
<evidence type="ECO:0000256" key="6">
    <source>
        <dbReference type="ARBA" id="ARBA00023136"/>
    </source>
</evidence>
<dbReference type="RefSeq" id="WP_171587882.1">
    <property type="nucleotide sequence ID" value="NZ_JABGBO010000002.1"/>
</dbReference>
<keyword evidence="4 11" id="KW-1133">Transmembrane helix</keyword>
<dbReference type="InterPro" id="IPR001807">
    <property type="entry name" value="ClC"/>
</dbReference>
<dbReference type="Proteomes" id="UP000541421">
    <property type="component" value="Unassembled WGS sequence"/>
</dbReference>
<gene>
    <name evidence="13" type="ORF">HKX40_01870</name>
</gene>
<feature type="transmembrane region" description="Helical" evidence="11">
    <location>
        <begin position="29"/>
        <end position="47"/>
    </location>
</feature>
<dbReference type="NCBIfam" id="NF002505">
    <property type="entry name" value="PRK01862.1"/>
    <property type="match status" value="1"/>
</dbReference>
<dbReference type="InterPro" id="IPR046342">
    <property type="entry name" value="CBS_dom_sf"/>
</dbReference>
<evidence type="ECO:0000256" key="3">
    <source>
        <dbReference type="ARBA" id="ARBA00022692"/>
    </source>
</evidence>
<feature type="transmembrane region" description="Helical" evidence="11">
    <location>
        <begin position="241"/>
        <end position="260"/>
    </location>
</feature>
<feature type="transmembrane region" description="Helical" evidence="11">
    <location>
        <begin position="280"/>
        <end position="299"/>
    </location>
</feature>
<comment type="caution">
    <text evidence="13">The sequence shown here is derived from an EMBL/GenBank/DDBJ whole genome shotgun (WGS) entry which is preliminary data.</text>
</comment>
<dbReference type="CDD" id="cd02205">
    <property type="entry name" value="CBS_pair_SF"/>
    <property type="match status" value="1"/>
</dbReference>
<dbReference type="PRINTS" id="PR00762">
    <property type="entry name" value="CLCHANNEL"/>
</dbReference>
<dbReference type="GO" id="GO:0005254">
    <property type="term" value="F:chloride channel activity"/>
    <property type="evidence" value="ECO:0007669"/>
    <property type="project" value="UniProtKB-KW"/>
</dbReference>
<dbReference type="SUPFAM" id="SSF54631">
    <property type="entry name" value="CBS-domain pair"/>
    <property type="match status" value="1"/>
</dbReference>
<evidence type="ECO:0000256" key="10">
    <source>
        <dbReference type="PROSITE-ProRule" id="PRU00703"/>
    </source>
</evidence>
<keyword evidence="10" id="KW-0129">CBS domain</keyword>
<keyword evidence="5" id="KW-0406">Ion transport</keyword>
<feature type="transmembrane region" description="Helical" evidence="11">
    <location>
        <begin position="339"/>
        <end position="359"/>
    </location>
</feature>
<feature type="transmembrane region" description="Helical" evidence="11">
    <location>
        <begin position="371"/>
        <end position="399"/>
    </location>
</feature>
<feature type="transmembrane region" description="Helical" evidence="11">
    <location>
        <begin position="169"/>
        <end position="194"/>
    </location>
</feature>
<dbReference type="PROSITE" id="PS51371">
    <property type="entry name" value="CBS"/>
    <property type="match status" value="1"/>
</dbReference>
<proteinExistence type="predicted"/>
<protein>
    <submittedName>
        <fullName evidence="13">ClcB-like voltage-gated chloride channel protein</fullName>
    </submittedName>
</protein>
<keyword evidence="8" id="KW-0868">Chloride</keyword>
<evidence type="ECO:0000256" key="4">
    <source>
        <dbReference type="ARBA" id="ARBA00022989"/>
    </source>
</evidence>
<evidence type="ECO:0000313" key="13">
    <source>
        <dbReference type="EMBL" id="NOL48890.1"/>
    </source>
</evidence>
<keyword evidence="6 11" id="KW-0472">Membrane</keyword>
<keyword evidence="14" id="KW-1185">Reference proteome</keyword>
<name>A0A7Y4L8E6_9BURK</name>
<dbReference type="GO" id="GO:0034707">
    <property type="term" value="C:chloride channel complex"/>
    <property type="evidence" value="ECO:0007669"/>
    <property type="project" value="UniProtKB-KW"/>
</dbReference>
<dbReference type="CDD" id="cd00400">
    <property type="entry name" value="Voltage_gated_ClC"/>
    <property type="match status" value="1"/>
</dbReference>
<dbReference type="PANTHER" id="PTHR43427:SF6">
    <property type="entry name" value="CHLORIDE CHANNEL PROTEIN CLC-E"/>
    <property type="match status" value="1"/>
</dbReference>
<keyword evidence="7" id="KW-0869">Chloride channel</keyword>
<keyword evidence="3 11" id="KW-0812">Transmembrane</keyword>
<feature type="transmembrane region" description="Helical" evidence="11">
    <location>
        <begin position="200"/>
        <end position="220"/>
    </location>
</feature>
<evidence type="ECO:0000256" key="5">
    <source>
        <dbReference type="ARBA" id="ARBA00023065"/>
    </source>
</evidence>
<feature type="transmembrane region" description="Helical" evidence="11">
    <location>
        <begin position="311"/>
        <end position="333"/>
    </location>
</feature>
<evidence type="ECO:0000256" key="2">
    <source>
        <dbReference type="ARBA" id="ARBA00022448"/>
    </source>
</evidence>
<dbReference type="InterPro" id="IPR050368">
    <property type="entry name" value="ClC-type_chloride_channel"/>
</dbReference>
<accession>A0A7Y4L8E6</accession>
<feature type="transmembrane region" description="Helical" evidence="11">
    <location>
        <begin position="405"/>
        <end position="422"/>
    </location>
</feature>